<dbReference type="GO" id="GO:0004794">
    <property type="term" value="F:threonine deaminase activity"/>
    <property type="evidence" value="ECO:0007669"/>
    <property type="project" value="TreeGrafter"/>
</dbReference>
<reference evidence="5" key="1">
    <citation type="submission" date="2021-01" db="EMBL/GenBank/DDBJ databases">
        <title>Whole genome shotgun sequence of Virgisporangium aurantiacum NBRC 16421.</title>
        <authorList>
            <person name="Komaki H."/>
            <person name="Tamura T."/>
        </authorList>
    </citation>
    <scope>NUCLEOTIDE SEQUENCE</scope>
    <source>
        <strain evidence="5">NBRC 16421</strain>
    </source>
</reference>
<dbReference type="Pfam" id="PF00291">
    <property type="entry name" value="PALP"/>
    <property type="match status" value="1"/>
</dbReference>
<keyword evidence="2" id="KW-0663">Pyridoxal phosphate</keyword>
<protein>
    <submittedName>
        <fullName evidence="5">Threonine dehydratase</fullName>
    </submittedName>
</protein>
<dbReference type="EMBL" id="BOPG01000060">
    <property type="protein sequence ID" value="GIJ60808.1"/>
    <property type="molecule type" value="Genomic_DNA"/>
</dbReference>
<evidence type="ECO:0000313" key="6">
    <source>
        <dbReference type="Proteomes" id="UP000612585"/>
    </source>
</evidence>
<dbReference type="GO" id="GO:0003941">
    <property type="term" value="F:L-serine ammonia-lyase activity"/>
    <property type="evidence" value="ECO:0007669"/>
    <property type="project" value="TreeGrafter"/>
</dbReference>
<proteinExistence type="predicted"/>
<dbReference type="NCBIfam" id="NF006094">
    <property type="entry name" value="PRK08246.1"/>
    <property type="match status" value="1"/>
</dbReference>
<dbReference type="GO" id="GO:0006565">
    <property type="term" value="P:L-serine catabolic process"/>
    <property type="evidence" value="ECO:0007669"/>
    <property type="project" value="TreeGrafter"/>
</dbReference>
<dbReference type="PANTHER" id="PTHR48078">
    <property type="entry name" value="THREONINE DEHYDRATASE, MITOCHONDRIAL-RELATED"/>
    <property type="match status" value="1"/>
</dbReference>
<dbReference type="Proteomes" id="UP000612585">
    <property type="component" value="Unassembled WGS sequence"/>
</dbReference>
<dbReference type="GO" id="GO:0009097">
    <property type="term" value="P:isoleucine biosynthetic process"/>
    <property type="evidence" value="ECO:0007669"/>
    <property type="project" value="TreeGrafter"/>
</dbReference>
<keyword evidence="3" id="KW-0456">Lyase</keyword>
<comment type="cofactor">
    <cofactor evidence="1">
        <name>pyridoxal 5'-phosphate</name>
        <dbReference type="ChEBI" id="CHEBI:597326"/>
    </cofactor>
</comment>
<organism evidence="5 6">
    <name type="scientific">Virgisporangium aurantiacum</name>
    <dbReference type="NCBI Taxonomy" id="175570"/>
    <lineage>
        <taxon>Bacteria</taxon>
        <taxon>Bacillati</taxon>
        <taxon>Actinomycetota</taxon>
        <taxon>Actinomycetes</taxon>
        <taxon>Micromonosporales</taxon>
        <taxon>Micromonosporaceae</taxon>
        <taxon>Virgisporangium</taxon>
    </lineage>
</organism>
<accession>A0A8J4E4A7</accession>
<dbReference type="RefSeq" id="WP_204005423.1">
    <property type="nucleotide sequence ID" value="NZ_BOPG01000060.1"/>
</dbReference>
<dbReference type="GO" id="GO:0030170">
    <property type="term" value="F:pyridoxal phosphate binding"/>
    <property type="evidence" value="ECO:0007669"/>
    <property type="project" value="InterPro"/>
</dbReference>
<dbReference type="InterPro" id="IPR050147">
    <property type="entry name" value="Ser/Thr_Dehydratase"/>
</dbReference>
<evidence type="ECO:0000313" key="5">
    <source>
        <dbReference type="EMBL" id="GIJ60808.1"/>
    </source>
</evidence>
<dbReference type="PANTHER" id="PTHR48078:SF6">
    <property type="entry name" value="L-THREONINE DEHYDRATASE CATABOLIC TDCB"/>
    <property type="match status" value="1"/>
</dbReference>
<gene>
    <name evidence="5" type="primary">ilvA_3</name>
    <name evidence="5" type="ORF">Vau01_083240</name>
</gene>
<name>A0A8J4E4A7_9ACTN</name>
<evidence type="ECO:0000259" key="4">
    <source>
        <dbReference type="Pfam" id="PF00291"/>
    </source>
</evidence>
<dbReference type="InterPro" id="IPR036052">
    <property type="entry name" value="TrpB-like_PALP_sf"/>
</dbReference>
<comment type="caution">
    <text evidence="5">The sequence shown here is derived from an EMBL/GenBank/DDBJ whole genome shotgun (WGS) entry which is preliminary data.</text>
</comment>
<sequence>MIETLPTAGDVAEAANRIAPYVRRTPVLEAVVDGRPVTLKLEQLQLTGSFKLRGALNALLGGPLPEHVVTASGGNHGIGVATAARLLGIGATIAVPESVPPDKERRIAATGATVVRHGERYAEAERHARDLARRDGLPYVPAYDAAAVVAGQGTVGLEIAEQAPGCDTVVVAVGGGGLISGVTLGAGPRTVVGVEPAGCACLHAAVAAGEPVDSPVASVSASALGATRVGRIPFAVLEKSPPVLAMVDDEATLAARDRLWDEFRLAVEPAGAVPFAAWLAGDVPGDHPCLVVCGANAPWRPL</sequence>
<dbReference type="InterPro" id="IPR001926">
    <property type="entry name" value="TrpB-like_PALP"/>
</dbReference>
<dbReference type="PROSITE" id="PS00165">
    <property type="entry name" value="DEHYDRATASE_SER_THR"/>
    <property type="match status" value="1"/>
</dbReference>
<dbReference type="AlphaFoldDB" id="A0A8J4E4A7"/>
<dbReference type="GO" id="GO:0006567">
    <property type="term" value="P:L-threonine catabolic process"/>
    <property type="evidence" value="ECO:0007669"/>
    <property type="project" value="TreeGrafter"/>
</dbReference>
<evidence type="ECO:0000256" key="3">
    <source>
        <dbReference type="ARBA" id="ARBA00023239"/>
    </source>
</evidence>
<evidence type="ECO:0000256" key="2">
    <source>
        <dbReference type="ARBA" id="ARBA00022898"/>
    </source>
</evidence>
<feature type="domain" description="Tryptophan synthase beta chain-like PALP" evidence="4">
    <location>
        <begin position="20"/>
        <end position="294"/>
    </location>
</feature>
<evidence type="ECO:0000256" key="1">
    <source>
        <dbReference type="ARBA" id="ARBA00001933"/>
    </source>
</evidence>
<dbReference type="InterPro" id="IPR000634">
    <property type="entry name" value="Ser/Thr_deHydtase_PyrdxlP-BS"/>
</dbReference>
<keyword evidence="6" id="KW-1185">Reference proteome</keyword>
<dbReference type="SUPFAM" id="SSF53686">
    <property type="entry name" value="Tryptophan synthase beta subunit-like PLP-dependent enzymes"/>
    <property type="match status" value="1"/>
</dbReference>
<dbReference type="Gene3D" id="3.40.50.1100">
    <property type="match status" value="2"/>
</dbReference>